<evidence type="ECO:0000313" key="3">
    <source>
        <dbReference type="EMBL" id="AJY76828.1"/>
    </source>
</evidence>
<proteinExistence type="predicted"/>
<keyword evidence="2" id="KW-0472">Membrane</keyword>
<dbReference type="PATRIC" id="fig|1126833.4.peg.4953"/>
<keyword evidence="2" id="KW-0812">Transmembrane</keyword>
<evidence type="ECO:0000313" key="4">
    <source>
        <dbReference type="Proteomes" id="UP000032633"/>
    </source>
</evidence>
<keyword evidence="2" id="KW-1133">Transmembrane helix</keyword>
<feature type="region of interest" description="Disordered" evidence="1">
    <location>
        <begin position="73"/>
        <end position="93"/>
    </location>
</feature>
<protein>
    <submittedName>
        <fullName evidence="3">Uncharacterized protein</fullName>
    </submittedName>
</protein>
<reference evidence="3 4" key="1">
    <citation type="journal article" date="2015" name="J. Biotechnol.">
        <title>Complete genome sequence of Paenibacillus beijingensis 7188(T) (=DSM 24997(T)), a novel rhizobacterium from jujube garden soil.</title>
        <authorList>
            <person name="Kwak Y."/>
            <person name="Shin J.H."/>
        </authorList>
    </citation>
    <scope>NUCLEOTIDE SEQUENCE [LARGE SCALE GENOMIC DNA]</scope>
    <source>
        <strain evidence="3 4">DSM 24997</strain>
    </source>
</reference>
<feature type="transmembrane region" description="Helical" evidence="2">
    <location>
        <begin position="48"/>
        <end position="68"/>
    </location>
</feature>
<evidence type="ECO:0000256" key="2">
    <source>
        <dbReference type="SAM" id="Phobius"/>
    </source>
</evidence>
<feature type="region of interest" description="Disordered" evidence="1">
    <location>
        <begin position="16"/>
        <end position="45"/>
    </location>
</feature>
<dbReference type="KEGG" id="pbj:VN24_22520"/>
<dbReference type="EMBL" id="CP011058">
    <property type="protein sequence ID" value="AJY76828.1"/>
    <property type="molecule type" value="Genomic_DNA"/>
</dbReference>
<dbReference type="Proteomes" id="UP000032633">
    <property type="component" value="Chromosome"/>
</dbReference>
<reference evidence="4" key="2">
    <citation type="submission" date="2015-03" db="EMBL/GenBank/DDBJ databases">
        <title>Genome sequence of Paenibacillus beijingensis strain DSM 24997T.</title>
        <authorList>
            <person name="Kwak Y."/>
            <person name="Shin J.-H."/>
        </authorList>
    </citation>
    <scope>NUCLEOTIDE SEQUENCE [LARGE SCALE GENOMIC DNA]</scope>
    <source>
        <strain evidence="4">DSM 24997</strain>
    </source>
</reference>
<sequence>MRKLLLRRVIKEDKHMVDMRPYPDSNNDSSDDTRVRSDRGSTPSTPRWVKVFGIIGLVLILLFIILHLTGNSFSGHGGHRPPSSVIEQGLKKL</sequence>
<dbReference type="AlphaFoldDB" id="A0A0D5NPI1"/>
<accession>A0A0D5NPI1</accession>
<evidence type="ECO:0000256" key="1">
    <source>
        <dbReference type="SAM" id="MobiDB-lite"/>
    </source>
</evidence>
<name>A0A0D5NPI1_9BACL</name>
<gene>
    <name evidence="3" type="ORF">VN24_22520</name>
</gene>
<keyword evidence="4" id="KW-1185">Reference proteome</keyword>
<dbReference type="HOGENOM" id="CLU_2396813_0_0_9"/>
<dbReference type="RefSeq" id="WP_045672253.1">
    <property type="nucleotide sequence ID" value="NZ_CP011058.1"/>
</dbReference>
<organism evidence="3 4">
    <name type="scientific">Paenibacillus beijingensis</name>
    <dbReference type="NCBI Taxonomy" id="1126833"/>
    <lineage>
        <taxon>Bacteria</taxon>
        <taxon>Bacillati</taxon>
        <taxon>Bacillota</taxon>
        <taxon>Bacilli</taxon>
        <taxon>Bacillales</taxon>
        <taxon>Paenibacillaceae</taxon>
        <taxon>Paenibacillus</taxon>
    </lineage>
</organism>